<feature type="transmembrane region" description="Helical" evidence="8">
    <location>
        <begin position="160"/>
        <end position="178"/>
    </location>
</feature>
<evidence type="ECO:0000313" key="10">
    <source>
        <dbReference type="EMBL" id="QOQ88105.1"/>
    </source>
</evidence>
<sequence length="271" mass="30014">MWGLFPVYFKAIQGSSSEVLAYRVVFASIFVLIFIKFSSKMTSLKKILLNKEIFKTLSLAGFFVTLNWGIYIYAVTNGQILAASIGQLINPLFFMLLGAIFLKEKLSKPTKFAIFLVFVAIMIQVVANRALPFVSLALPAAFAIYGLIKKKVHAPALEGLFVETLAMVPLFLAYIFYIEFKGVGNFSFDLNGILLIGAGLATLLPLITFSFATNELNLTTIGFLQYITPTLTIIFGIFVYGEEINLVRLVSFAIIWIAVIITTIDSIKGKK</sequence>
<evidence type="ECO:0000256" key="6">
    <source>
        <dbReference type="ARBA" id="ARBA00022989"/>
    </source>
</evidence>
<protein>
    <submittedName>
        <fullName evidence="10">EamA family transporter RarD</fullName>
    </submittedName>
</protein>
<organism evidence="10 11">
    <name type="scientific">Campylobacter corcagiensis</name>
    <dbReference type="NCBI Taxonomy" id="1448857"/>
    <lineage>
        <taxon>Bacteria</taxon>
        <taxon>Pseudomonadati</taxon>
        <taxon>Campylobacterota</taxon>
        <taxon>Epsilonproteobacteria</taxon>
        <taxon>Campylobacterales</taxon>
        <taxon>Campylobacteraceae</taxon>
        <taxon>Campylobacter</taxon>
    </lineage>
</organism>
<reference evidence="10 11" key="1">
    <citation type="submission" date="2020-10" db="EMBL/GenBank/DDBJ databases">
        <title>Campylobacter and Helicobacter PacBio genomes.</title>
        <authorList>
            <person name="Lane C."/>
        </authorList>
    </citation>
    <scope>NUCLEOTIDE SEQUENCE [LARGE SCALE GENOMIC DNA]</scope>
    <source>
        <strain evidence="10 11">2016D-0077</strain>
    </source>
</reference>
<dbReference type="Pfam" id="PF00892">
    <property type="entry name" value="EamA"/>
    <property type="match status" value="2"/>
</dbReference>
<feature type="transmembrane region" description="Helical" evidence="8">
    <location>
        <begin position="20"/>
        <end position="37"/>
    </location>
</feature>
<dbReference type="AlphaFoldDB" id="A0A7M1LKP9"/>
<dbReference type="PANTHER" id="PTHR22911">
    <property type="entry name" value="ACYL-MALONYL CONDENSING ENZYME-RELATED"/>
    <property type="match status" value="1"/>
</dbReference>
<evidence type="ECO:0000256" key="5">
    <source>
        <dbReference type="ARBA" id="ARBA00022692"/>
    </source>
</evidence>
<dbReference type="InterPro" id="IPR000620">
    <property type="entry name" value="EamA_dom"/>
</dbReference>
<dbReference type="OrthoDB" id="369870at2"/>
<feature type="transmembrane region" description="Helical" evidence="8">
    <location>
        <begin position="190"/>
        <end position="211"/>
    </location>
</feature>
<accession>A0A7M1LKP9</accession>
<proteinExistence type="inferred from homology"/>
<name>A0A7M1LKP9_9BACT</name>
<evidence type="ECO:0000256" key="1">
    <source>
        <dbReference type="ARBA" id="ARBA00004651"/>
    </source>
</evidence>
<gene>
    <name evidence="10" type="primary">rarD</name>
    <name evidence="10" type="ORF">IMC76_00510</name>
</gene>
<dbReference type="InterPro" id="IPR037185">
    <property type="entry name" value="EmrE-like"/>
</dbReference>
<keyword evidence="11" id="KW-1185">Reference proteome</keyword>
<keyword evidence="5 8" id="KW-0812">Transmembrane</keyword>
<feature type="transmembrane region" description="Helical" evidence="8">
    <location>
        <begin position="80"/>
        <end position="102"/>
    </location>
</feature>
<feature type="transmembrane region" description="Helical" evidence="8">
    <location>
        <begin position="57"/>
        <end position="74"/>
    </location>
</feature>
<dbReference type="SUPFAM" id="SSF103481">
    <property type="entry name" value="Multidrug resistance efflux transporter EmrE"/>
    <property type="match status" value="2"/>
</dbReference>
<keyword evidence="7 8" id="KW-0472">Membrane</keyword>
<dbReference type="EMBL" id="CP063078">
    <property type="protein sequence ID" value="QOQ88105.1"/>
    <property type="molecule type" value="Genomic_DNA"/>
</dbReference>
<keyword evidence="3" id="KW-0813">Transport</keyword>
<feature type="transmembrane region" description="Helical" evidence="8">
    <location>
        <begin position="109"/>
        <end position="127"/>
    </location>
</feature>
<evidence type="ECO:0000256" key="2">
    <source>
        <dbReference type="ARBA" id="ARBA00007362"/>
    </source>
</evidence>
<evidence type="ECO:0000256" key="4">
    <source>
        <dbReference type="ARBA" id="ARBA00022475"/>
    </source>
</evidence>
<evidence type="ECO:0000256" key="3">
    <source>
        <dbReference type="ARBA" id="ARBA00022448"/>
    </source>
</evidence>
<dbReference type="NCBIfam" id="TIGR00688">
    <property type="entry name" value="rarD"/>
    <property type="match status" value="1"/>
</dbReference>
<dbReference type="GO" id="GO:0005886">
    <property type="term" value="C:plasma membrane"/>
    <property type="evidence" value="ECO:0007669"/>
    <property type="project" value="UniProtKB-SubCell"/>
</dbReference>
<evidence type="ECO:0000259" key="9">
    <source>
        <dbReference type="Pfam" id="PF00892"/>
    </source>
</evidence>
<evidence type="ECO:0000256" key="7">
    <source>
        <dbReference type="ARBA" id="ARBA00023136"/>
    </source>
</evidence>
<feature type="transmembrane region" description="Helical" evidence="8">
    <location>
        <begin position="223"/>
        <end position="240"/>
    </location>
</feature>
<dbReference type="Proteomes" id="UP000594749">
    <property type="component" value="Chromosome"/>
</dbReference>
<evidence type="ECO:0000256" key="8">
    <source>
        <dbReference type="SAM" id="Phobius"/>
    </source>
</evidence>
<feature type="transmembrane region" description="Helical" evidence="8">
    <location>
        <begin position="246"/>
        <end position="267"/>
    </location>
</feature>
<comment type="similarity">
    <text evidence="2">Belongs to the EamA transporter family.</text>
</comment>
<evidence type="ECO:0000313" key="11">
    <source>
        <dbReference type="Proteomes" id="UP000594749"/>
    </source>
</evidence>
<keyword evidence="4" id="KW-1003">Cell membrane</keyword>
<feature type="domain" description="EamA" evidence="9">
    <location>
        <begin position="137"/>
        <end position="263"/>
    </location>
</feature>
<dbReference type="PANTHER" id="PTHR22911:SF137">
    <property type="entry name" value="SOLUTE CARRIER FAMILY 35 MEMBER G2-RELATED"/>
    <property type="match status" value="1"/>
</dbReference>
<dbReference type="InterPro" id="IPR004626">
    <property type="entry name" value="RarD"/>
</dbReference>
<comment type="subcellular location">
    <subcellularLocation>
        <location evidence="1">Cell membrane</location>
        <topology evidence="1">Multi-pass membrane protein</topology>
    </subcellularLocation>
</comment>
<keyword evidence="6 8" id="KW-1133">Transmembrane helix</keyword>
<feature type="domain" description="EamA" evidence="9">
    <location>
        <begin position="1"/>
        <end position="123"/>
    </location>
</feature>